<comment type="caution">
    <text evidence="1">The sequence shown here is derived from an EMBL/GenBank/DDBJ whole genome shotgun (WGS) entry which is preliminary data.</text>
</comment>
<gene>
    <name evidence="1" type="ORF">S01H1_42090</name>
</gene>
<dbReference type="EMBL" id="BARS01026731">
    <property type="protein sequence ID" value="GAG03897.1"/>
    <property type="molecule type" value="Genomic_DNA"/>
</dbReference>
<organism evidence="1">
    <name type="scientific">marine sediment metagenome</name>
    <dbReference type="NCBI Taxonomy" id="412755"/>
    <lineage>
        <taxon>unclassified sequences</taxon>
        <taxon>metagenomes</taxon>
        <taxon>ecological metagenomes</taxon>
    </lineage>
</organism>
<name>X0UXG2_9ZZZZ</name>
<evidence type="ECO:0008006" key="2">
    <source>
        <dbReference type="Google" id="ProtNLM"/>
    </source>
</evidence>
<reference evidence="1" key="1">
    <citation type="journal article" date="2014" name="Front. Microbiol.">
        <title>High frequency of phylogenetically diverse reductive dehalogenase-homologous genes in deep subseafloor sedimentary metagenomes.</title>
        <authorList>
            <person name="Kawai M."/>
            <person name="Futagami T."/>
            <person name="Toyoda A."/>
            <person name="Takaki Y."/>
            <person name="Nishi S."/>
            <person name="Hori S."/>
            <person name="Arai W."/>
            <person name="Tsubouchi T."/>
            <person name="Morono Y."/>
            <person name="Uchiyama I."/>
            <person name="Ito T."/>
            <person name="Fujiyama A."/>
            <person name="Inagaki F."/>
            <person name="Takami H."/>
        </authorList>
    </citation>
    <scope>NUCLEOTIDE SEQUENCE</scope>
    <source>
        <strain evidence="1">Expedition CK06-06</strain>
    </source>
</reference>
<accession>X0UXG2</accession>
<feature type="non-terminal residue" evidence="1">
    <location>
        <position position="1"/>
    </location>
</feature>
<protein>
    <recommendedName>
        <fullName evidence="2">Dihydroorotate dehydrogenase domain-containing protein</fullName>
    </recommendedName>
</protein>
<proteinExistence type="predicted"/>
<evidence type="ECO:0000313" key="1">
    <source>
        <dbReference type="EMBL" id="GAG03897.1"/>
    </source>
</evidence>
<dbReference type="AlphaFoldDB" id="X0UXG2"/>
<sequence>IIGLERVTQRIRELGMIPGLSTHRPETVVVCDGAGYDVATYTQIYNPIGFLCQVETDWIARVINETEKPIMCIKPLAGGRVLPPTGLSFVYNSIKPIDMVCIGTMSRYEAEDDIRIVRQLLARGTADGRDLQYSRSKAPLVK</sequence>